<reference evidence="2" key="1">
    <citation type="submission" date="2022-06" db="EMBL/GenBank/DDBJ databases">
        <title>WGS of actinobacteria.</title>
        <authorList>
            <person name="Thawai C."/>
        </authorList>
    </citation>
    <scope>NUCLEOTIDE SEQUENCE</scope>
    <source>
        <strain evidence="2">AA8</strain>
    </source>
</reference>
<dbReference type="PANTHER" id="PTHR11803">
    <property type="entry name" value="2-IMINOBUTANOATE/2-IMINOPROPANOATE DEAMINASE RIDA"/>
    <property type="match status" value="1"/>
</dbReference>
<evidence type="ECO:0000313" key="3">
    <source>
        <dbReference type="Proteomes" id="UP001142374"/>
    </source>
</evidence>
<comment type="caution">
    <text evidence="2">The sequence shown here is derived from an EMBL/GenBank/DDBJ whole genome shotgun (WGS) entry which is preliminary data.</text>
</comment>
<dbReference type="RefSeq" id="WP_168090958.1">
    <property type="nucleotide sequence ID" value="NZ_JAATER010000008.1"/>
</dbReference>
<dbReference type="CDD" id="cd00448">
    <property type="entry name" value="YjgF_YER057c_UK114_family"/>
    <property type="match status" value="1"/>
</dbReference>
<dbReference type="InterPro" id="IPR006175">
    <property type="entry name" value="YjgF/YER057c/UK114"/>
</dbReference>
<keyword evidence="3" id="KW-1185">Reference proteome</keyword>
<organism evidence="2 3">
    <name type="scientific">Streptomyces telluris</name>
    <dbReference type="NCBI Taxonomy" id="2720021"/>
    <lineage>
        <taxon>Bacteria</taxon>
        <taxon>Bacillati</taxon>
        <taxon>Actinomycetota</taxon>
        <taxon>Actinomycetes</taxon>
        <taxon>Kitasatosporales</taxon>
        <taxon>Streptomycetaceae</taxon>
        <taxon>Streptomyces</taxon>
    </lineage>
</organism>
<dbReference type="EMBL" id="JANIID010000038">
    <property type="protein sequence ID" value="MCQ8774107.1"/>
    <property type="molecule type" value="Genomic_DNA"/>
</dbReference>
<evidence type="ECO:0000313" key="2">
    <source>
        <dbReference type="EMBL" id="MCQ8774107.1"/>
    </source>
</evidence>
<dbReference type="Pfam" id="PF01042">
    <property type="entry name" value="Ribonuc_L-PSP"/>
    <property type="match status" value="1"/>
</dbReference>
<gene>
    <name evidence="2" type="ORF">NQU55_30740</name>
</gene>
<dbReference type="PANTHER" id="PTHR11803:SF58">
    <property type="entry name" value="PROTEIN HMF1-RELATED"/>
    <property type="match status" value="1"/>
</dbReference>
<sequence>MSHTIVNPAALHDPTGFGYSHVAVAPSPDLVFVAGQYASDADGHVTSGDFAEQVELSFAHLGTALAAAGLDYSHVARLGTYIVGNDQAKLEALVAVIGRIWGDKPPAQTLLGVAGLALPGMLFEVDAVAVRP</sequence>
<dbReference type="GO" id="GO:0019239">
    <property type="term" value="F:deaminase activity"/>
    <property type="evidence" value="ECO:0007669"/>
    <property type="project" value="TreeGrafter"/>
</dbReference>
<accession>A0A9X2LMT5</accession>
<dbReference type="Proteomes" id="UP001142374">
    <property type="component" value="Unassembled WGS sequence"/>
</dbReference>
<dbReference type="AlphaFoldDB" id="A0A9X2LMT5"/>
<dbReference type="SUPFAM" id="SSF55298">
    <property type="entry name" value="YjgF-like"/>
    <property type="match status" value="1"/>
</dbReference>
<evidence type="ECO:0000256" key="1">
    <source>
        <dbReference type="ARBA" id="ARBA00010552"/>
    </source>
</evidence>
<dbReference type="Gene3D" id="3.30.1330.40">
    <property type="entry name" value="RutC-like"/>
    <property type="match status" value="1"/>
</dbReference>
<name>A0A9X2LMT5_9ACTN</name>
<dbReference type="InterPro" id="IPR035959">
    <property type="entry name" value="RutC-like_sf"/>
</dbReference>
<proteinExistence type="inferred from homology"/>
<dbReference type="GO" id="GO:0005829">
    <property type="term" value="C:cytosol"/>
    <property type="evidence" value="ECO:0007669"/>
    <property type="project" value="TreeGrafter"/>
</dbReference>
<comment type="similarity">
    <text evidence="1">Belongs to the RutC family.</text>
</comment>
<protein>
    <submittedName>
        <fullName evidence="2">RidA family protein</fullName>
    </submittedName>
</protein>